<feature type="transmembrane region" description="Helical" evidence="1">
    <location>
        <begin position="100"/>
        <end position="119"/>
    </location>
</feature>
<dbReference type="EMBL" id="DF968005">
    <property type="protein sequence ID" value="GAP00334.1"/>
    <property type="molecule type" value="Genomic_DNA"/>
</dbReference>
<evidence type="ECO:0000256" key="1">
    <source>
        <dbReference type="SAM" id="Phobius"/>
    </source>
</evidence>
<keyword evidence="1" id="KW-0472">Membrane</keyword>
<feature type="transmembrane region" description="Helical" evidence="1">
    <location>
        <begin position="68"/>
        <end position="88"/>
    </location>
</feature>
<protein>
    <submittedName>
        <fullName evidence="2">Uncharacterized protein</fullName>
    </submittedName>
</protein>
<evidence type="ECO:0000313" key="2">
    <source>
        <dbReference type="EMBL" id="GAP00334.1"/>
    </source>
</evidence>
<organism evidence="2 3">
    <name type="scientific">Fructobacillus ficulneus</name>
    <dbReference type="NCBI Taxonomy" id="157463"/>
    <lineage>
        <taxon>Bacteria</taxon>
        <taxon>Bacillati</taxon>
        <taxon>Bacillota</taxon>
        <taxon>Bacilli</taxon>
        <taxon>Lactobacillales</taxon>
        <taxon>Lactobacillaceae</taxon>
        <taxon>Fructobacillus</taxon>
    </lineage>
</organism>
<dbReference type="Proteomes" id="UP000253891">
    <property type="component" value="Unassembled WGS sequence"/>
</dbReference>
<name>A0A0K8MJH4_9LACO</name>
<dbReference type="OrthoDB" id="9987490at2"/>
<keyword evidence="3" id="KW-1185">Reference proteome</keyword>
<accession>A0A0K8MJH4</accession>
<keyword evidence="1" id="KW-1133">Transmembrane helix</keyword>
<sequence length="127" mass="14539">MLNQTRRSPKLFFALAALPMNALMQSYNSGQHPLRVDLLLSLSMTFIALYCLPLQYQDIDQVTRRFNQIALAATALFVFSGNFLYQLLVDHEMATQNQVSVWPVFIPLILIPVALVYLINRHNQKNS</sequence>
<proteinExistence type="predicted"/>
<evidence type="ECO:0000313" key="3">
    <source>
        <dbReference type="Proteomes" id="UP000253891"/>
    </source>
</evidence>
<dbReference type="AlphaFoldDB" id="A0A0K8MJH4"/>
<reference evidence="2 3" key="1">
    <citation type="journal article" date="2015" name="BMC Genomics">
        <title>Comparative genomics of Fructobacillus spp. and Leuconostoc spp. reveals niche-specific evolution of Fructobacillus spp.</title>
        <authorList>
            <person name="Endo A."/>
            <person name="Tanizawa Y."/>
            <person name="Tanaka N."/>
            <person name="Maeno S."/>
            <person name="Kumar H."/>
            <person name="Shiwa Y."/>
            <person name="Okada S."/>
            <person name="Yoshikawa H."/>
            <person name="Dicks L."/>
            <person name="Nakagawa J."/>
            <person name="Arita M."/>
        </authorList>
    </citation>
    <scope>NUCLEOTIDE SEQUENCE [LARGE SCALE GENOMIC DNA]</scope>
    <source>
        <strain evidence="2 3">JCM 12225</strain>
    </source>
</reference>
<keyword evidence="1" id="KW-0812">Transmembrane</keyword>
<gene>
    <name evidence="2" type="ORF">FFIC_283510</name>
</gene>
<dbReference type="RefSeq" id="WP_061993636.1">
    <property type="nucleotide sequence ID" value="NZ_DF968005.1"/>
</dbReference>